<dbReference type="InterPro" id="IPR043502">
    <property type="entry name" value="DNA/RNA_pol_sf"/>
</dbReference>
<sequence length="84" mass="9535">MLPRQYLRKGYEAYLAFVIDNKVTEKKIESVPIVSEYPDVFPEELPGLPPVREVEFGIELVPGTTPISISPYRMAPTELKELKA</sequence>
<comment type="caution">
    <text evidence="1">The sequence shown here is derived from an EMBL/GenBank/DDBJ whole genome shotgun (WGS) entry which is preliminary data.</text>
</comment>
<gene>
    <name evidence="1" type="ORF">EPI10_001786</name>
</gene>
<evidence type="ECO:0000313" key="2">
    <source>
        <dbReference type="Proteomes" id="UP000325315"/>
    </source>
</evidence>
<dbReference type="InterPro" id="IPR032567">
    <property type="entry name" value="RTL1-rel"/>
</dbReference>
<dbReference type="Proteomes" id="UP000325315">
    <property type="component" value="Unassembled WGS sequence"/>
</dbReference>
<dbReference type="SUPFAM" id="SSF56672">
    <property type="entry name" value="DNA/RNA polymerases"/>
    <property type="match status" value="1"/>
</dbReference>
<reference evidence="2" key="1">
    <citation type="journal article" date="2019" name="Plant Biotechnol. J.">
        <title>Genome sequencing of the Australian wild diploid species Gossypium australe highlights disease resistance and delayed gland morphogenesis.</title>
        <authorList>
            <person name="Cai Y."/>
            <person name="Cai X."/>
            <person name="Wang Q."/>
            <person name="Wang P."/>
            <person name="Zhang Y."/>
            <person name="Cai C."/>
            <person name="Xu Y."/>
            <person name="Wang K."/>
            <person name="Zhou Z."/>
            <person name="Wang C."/>
            <person name="Geng S."/>
            <person name="Li B."/>
            <person name="Dong Q."/>
            <person name="Hou Y."/>
            <person name="Wang H."/>
            <person name="Ai P."/>
            <person name="Liu Z."/>
            <person name="Yi F."/>
            <person name="Sun M."/>
            <person name="An G."/>
            <person name="Cheng J."/>
            <person name="Zhang Y."/>
            <person name="Shi Q."/>
            <person name="Xie Y."/>
            <person name="Shi X."/>
            <person name="Chang Y."/>
            <person name="Huang F."/>
            <person name="Chen Y."/>
            <person name="Hong S."/>
            <person name="Mi L."/>
            <person name="Sun Q."/>
            <person name="Zhang L."/>
            <person name="Zhou B."/>
            <person name="Peng R."/>
            <person name="Zhang X."/>
            <person name="Liu F."/>
        </authorList>
    </citation>
    <scope>NUCLEOTIDE SEQUENCE [LARGE SCALE GENOMIC DNA]</scope>
    <source>
        <strain evidence="2">cv. PA1801</strain>
    </source>
</reference>
<dbReference type="EMBL" id="SMMG02000007">
    <property type="protein sequence ID" value="KAA3466714.1"/>
    <property type="molecule type" value="Genomic_DNA"/>
</dbReference>
<name>A0A5B6VCD8_9ROSI</name>
<dbReference type="PANTHER" id="PTHR15503:SF45">
    <property type="entry name" value="RNA-DIRECTED DNA POLYMERASE HOMOLOG"/>
    <property type="match status" value="1"/>
</dbReference>
<dbReference type="OrthoDB" id="1749844at2759"/>
<dbReference type="PANTHER" id="PTHR15503">
    <property type="entry name" value="LDOC1 RELATED"/>
    <property type="match status" value="1"/>
</dbReference>
<accession>A0A5B6VCD8</accession>
<evidence type="ECO:0000313" key="1">
    <source>
        <dbReference type="EMBL" id="KAA3466714.1"/>
    </source>
</evidence>
<proteinExistence type="predicted"/>
<protein>
    <submittedName>
        <fullName evidence="1">Vacuolar protein sorting-associated protein 35B-like</fullName>
    </submittedName>
</protein>
<keyword evidence="2" id="KW-1185">Reference proteome</keyword>
<organism evidence="1 2">
    <name type="scientific">Gossypium australe</name>
    <dbReference type="NCBI Taxonomy" id="47621"/>
    <lineage>
        <taxon>Eukaryota</taxon>
        <taxon>Viridiplantae</taxon>
        <taxon>Streptophyta</taxon>
        <taxon>Embryophyta</taxon>
        <taxon>Tracheophyta</taxon>
        <taxon>Spermatophyta</taxon>
        <taxon>Magnoliopsida</taxon>
        <taxon>eudicotyledons</taxon>
        <taxon>Gunneridae</taxon>
        <taxon>Pentapetalae</taxon>
        <taxon>rosids</taxon>
        <taxon>malvids</taxon>
        <taxon>Malvales</taxon>
        <taxon>Malvaceae</taxon>
        <taxon>Malvoideae</taxon>
        <taxon>Gossypium</taxon>
    </lineage>
</organism>
<dbReference type="AlphaFoldDB" id="A0A5B6VCD8"/>